<evidence type="ECO:0000313" key="8">
    <source>
        <dbReference type="Proteomes" id="UP000694925"/>
    </source>
</evidence>
<evidence type="ECO:0000259" key="7">
    <source>
        <dbReference type="PROSITE" id="PS50940"/>
    </source>
</evidence>
<dbReference type="KEGG" id="ccal:108622294"/>
<dbReference type="GO" id="GO:0008061">
    <property type="term" value="F:chitin binding"/>
    <property type="evidence" value="ECO:0007669"/>
    <property type="project" value="UniProtKB-KW"/>
</dbReference>
<keyword evidence="3" id="KW-0677">Repeat</keyword>
<dbReference type="SUPFAM" id="SSF57625">
    <property type="entry name" value="Invertebrate chitin-binding proteins"/>
    <property type="match status" value="1"/>
</dbReference>
<dbReference type="AlphaFoldDB" id="A0AAJ7N3V8"/>
<keyword evidence="2 6" id="KW-0732">Signal</keyword>
<evidence type="ECO:0000256" key="6">
    <source>
        <dbReference type="SAM" id="SignalP"/>
    </source>
</evidence>
<proteinExistence type="predicted"/>
<dbReference type="GO" id="GO:0005576">
    <property type="term" value="C:extracellular region"/>
    <property type="evidence" value="ECO:0007669"/>
    <property type="project" value="InterPro"/>
</dbReference>
<keyword evidence="4" id="KW-1015">Disulfide bond</keyword>
<evidence type="ECO:0000313" key="9">
    <source>
        <dbReference type="RefSeq" id="XP_017875573.2"/>
    </source>
</evidence>
<keyword evidence="8" id="KW-1185">Reference proteome</keyword>
<dbReference type="Pfam" id="PF01607">
    <property type="entry name" value="CBM_14"/>
    <property type="match status" value="1"/>
</dbReference>
<keyword evidence="5" id="KW-0325">Glycoprotein</keyword>
<name>A0AAJ7N3V8_9HYME</name>
<feature type="signal peptide" evidence="6">
    <location>
        <begin position="1"/>
        <end position="19"/>
    </location>
</feature>
<evidence type="ECO:0000256" key="2">
    <source>
        <dbReference type="ARBA" id="ARBA00022729"/>
    </source>
</evidence>
<sequence length="89" mass="9978">MKVMYAVAFATILVALVFATPPEPCPAHNGRYPIILPNPDDLATFYICDEGRPFLMTCAKGLLFNSKFNVCDWATNVKLPEKSEEILRQ</sequence>
<dbReference type="InterPro" id="IPR051940">
    <property type="entry name" value="Chitin_bind-dev_reg"/>
</dbReference>
<gene>
    <name evidence="9" type="primary">LOC108622294</name>
</gene>
<dbReference type="PROSITE" id="PS50940">
    <property type="entry name" value="CHIT_BIND_II"/>
    <property type="match status" value="1"/>
</dbReference>
<protein>
    <submittedName>
        <fullName evidence="9">Peritrophin-1</fullName>
    </submittedName>
</protein>
<dbReference type="PANTHER" id="PTHR23301">
    <property type="entry name" value="CHITIN BINDING PERITROPHIN-A"/>
    <property type="match status" value="1"/>
</dbReference>
<feature type="chain" id="PRO_5042518779" evidence="6">
    <location>
        <begin position="20"/>
        <end position="89"/>
    </location>
</feature>
<dbReference type="InterPro" id="IPR002557">
    <property type="entry name" value="Chitin-bd_dom"/>
</dbReference>
<dbReference type="Gene3D" id="2.170.140.10">
    <property type="entry name" value="Chitin binding domain"/>
    <property type="match status" value="1"/>
</dbReference>
<dbReference type="PANTHER" id="PTHR23301:SF0">
    <property type="entry name" value="CHITIN-BINDING TYPE-2 DOMAIN-CONTAINING PROTEIN-RELATED"/>
    <property type="match status" value="1"/>
</dbReference>
<dbReference type="RefSeq" id="XP_017875573.2">
    <property type="nucleotide sequence ID" value="XM_018020084.2"/>
</dbReference>
<dbReference type="GeneID" id="108622294"/>
<dbReference type="Proteomes" id="UP000694925">
    <property type="component" value="Unplaced"/>
</dbReference>
<dbReference type="SMART" id="SM00494">
    <property type="entry name" value="ChtBD2"/>
    <property type="match status" value="1"/>
</dbReference>
<reference evidence="9" key="1">
    <citation type="submission" date="2025-08" db="UniProtKB">
        <authorList>
            <consortium name="RefSeq"/>
        </authorList>
    </citation>
    <scope>IDENTIFICATION</scope>
    <source>
        <tissue evidence="9">Whole body</tissue>
    </source>
</reference>
<keyword evidence="1" id="KW-0147">Chitin-binding</keyword>
<accession>A0AAJ7N3V8</accession>
<evidence type="ECO:0000256" key="5">
    <source>
        <dbReference type="ARBA" id="ARBA00023180"/>
    </source>
</evidence>
<evidence type="ECO:0000256" key="3">
    <source>
        <dbReference type="ARBA" id="ARBA00022737"/>
    </source>
</evidence>
<feature type="domain" description="Chitin-binding type-2" evidence="7">
    <location>
        <begin position="22"/>
        <end position="81"/>
    </location>
</feature>
<organism evidence="8 9">
    <name type="scientific">Ceratina calcarata</name>
    <dbReference type="NCBI Taxonomy" id="156304"/>
    <lineage>
        <taxon>Eukaryota</taxon>
        <taxon>Metazoa</taxon>
        <taxon>Ecdysozoa</taxon>
        <taxon>Arthropoda</taxon>
        <taxon>Hexapoda</taxon>
        <taxon>Insecta</taxon>
        <taxon>Pterygota</taxon>
        <taxon>Neoptera</taxon>
        <taxon>Endopterygota</taxon>
        <taxon>Hymenoptera</taxon>
        <taxon>Apocrita</taxon>
        <taxon>Aculeata</taxon>
        <taxon>Apoidea</taxon>
        <taxon>Anthophila</taxon>
        <taxon>Apidae</taxon>
        <taxon>Ceratina</taxon>
        <taxon>Zadontomerus</taxon>
    </lineage>
</organism>
<evidence type="ECO:0000256" key="4">
    <source>
        <dbReference type="ARBA" id="ARBA00023157"/>
    </source>
</evidence>
<evidence type="ECO:0000256" key="1">
    <source>
        <dbReference type="ARBA" id="ARBA00022669"/>
    </source>
</evidence>
<dbReference type="InterPro" id="IPR036508">
    <property type="entry name" value="Chitin-bd_dom_sf"/>
</dbReference>